<name>A0ABD1KFI0_9TELE</name>
<evidence type="ECO:0000313" key="5">
    <source>
        <dbReference type="Proteomes" id="UP001591681"/>
    </source>
</evidence>
<protein>
    <recommendedName>
        <fullName evidence="6">Transposase</fullName>
    </recommendedName>
</protein>
<dbReference type="PANTHER" id="PTHR45913:SF21">
    <property type="entry name" value="DUF4371 DOMAIN-CONTAINING PROTEIN"/>
    <property type="match status" value="1"/>
</dbReference>
<evidence type="ECO:0008006" key="6">
    <source>
        <dbReference type="Google" id="ProtNLM"/>
    </source>
</evidence>
<gene>
    <name evidence="4" type="ORF">ACEWY4_007167</name>
</gene>
<sequence length="615" mass="70096">MTEGPPPPKKPKTYIFHQEWEEEFLFTLVKEKCVCLMCHQPQALSKRGNLERHHNTNHPKFKNSFPPKSQIRAKKVQELKAALKAQQSVFTKPTSQNKAATEASFRVSHLLVKHKKPFTDGELYKEAMAVTAKTVCSNFKNSEEINAAFGAVPLGPATVTRRVELLSEDVNQQVLKDLSRCEYFSLQLDESLDLTDTAQLVVFVRMVFEDFTTKEDILTLLHLNERTRGEDIYGVFKSYIRQNNIPIHKLVSITTDRAPAMCGVRAGFIALCRNDPEFPEFKNYHCVIHQQALTGKVVDFSHVMTLVVKVVNSIRAKALQHRLFKALLDELESAYGDLILHADVRWLSRGKVLQRFVDLLPEIKMFLSSRNDLREELSDDAWLLDLGFLTDLTAKLNSLNNELQGKGKQLIDMISSVKAFKAKLPVWTAQLQKGVLTHFANLEKMSQTIKNFDFHPKMYCVHLDKLSVEFSRRFGELDVIDDIATFVSNPFMLVDADELAAKFQAAFALPCGVDMEIIEIQNDLQLKARSRDSDFWGLVNKEKYPLLKACALKVNAYFGSTYLCEMAFSQMKIIKSKHRSRLTDKHLTDCLILAVCAYEPNFMALTDRVQSQPSH</sequence>
<proteinExistence type="predicted"/>
<dbReference type="InterPro" id="IPR040647">
    <property type="entry name" value="SPIN-DOC_Znf-C2H2"/>
</dbReference>
<dbReference type="AlphaFoldDB" id="A0ABD1KFI0"/>
<evidence type="ECO:0000313" key="4">
    <source>
        <dbReference type="EMBL" id="KAL2097960.1"/>
    </source>
</evidence>
<dbReference type="SUPFAM" id="SSF53098">
    <property type="entry name" value="Ribonuclease H-like"/>
    <property type="match status" value="1"/>
</dbReference>
<dbReference type="Pfam" id="PF18658">
    <property type="entry name" value="zf-C2H2_12"/>
    <property type="match status" value="1"/>
</dbReference>
<evidence type="ECO:0000256" key="1">
    <source>
        <dbReference type="SAM" id="MobiDB-lite"/>
    </source>
</evidence>
<dbReference type="InterPro" id="IPR012337">
    <property type="entry name" value="RNaseH-like_sf"/>
</dbReference>
<reference evidence="4 5" key="1">
    <citation type="submission" date="2024-09" db="EMBL/GenBank/DDBJ databases">
        <title>A chromosome-level genome assembly of Gray's grenadier anchovy, Coilia grayii.</title>
        <authorList>
            <person name="Fu Z."/>
        </authorList>
    </citation>
    <scope>NUCLEOTIDE SEQUENCE [LARGE SCALE GENOMIC DNA]</scope>
    <source>
        <strain evidence="4">G4</strain>
        <tissue evidence="4">Muscle</tissue>
    </source>
</reference>
<evidence type="ECO:0000259" key="2">
    <source>
        <dbReference type="Pfam" id="PF05699"/>
    </source>
</evidence>
<feature type="domain" description="SPIN-DOC-like zinc-finger" evidence="3">
    <location>
        <begin position="17"/>
        <end position="61"/>
    </location>
</feature>
<organism evidence="4 5">
    <name type="scientific">Coilia grayii</name>
    <name type="common">Gray's grenadier anchovy</name>
    <dbReference type="NCBI Taxonomy" id="363190"/>
    <lineage>
        <taxon>Eukaryota</taxon>
        <taxon>Metazoa</taxon>
        <taxon>Chordata</taxon>
        <taxon>Craniata</taxon>
        <taxon>Vertebrata</taxon>
        <taxon>Euteleostomi</taxon>
        <taxon>Actinopterygii</taxon>
        <taxon>Neopterygii</taxon>
        <taxon>Teleostei</taxon>
        <taxon>Clupei</taxon>
        <taxon>Clupeiformes</taxon>
        <taxon>Clupeoidei</taxon>
        <taxon>Engraulidae</taxon>
        <taxon>Coilinae</taxon>
        <taxon>Coilia</taxon>
    </lineage>
</organism>
<evidence type="ECO:0000259" key="3">
    <source>
        <dbReference type="Pfam" id="PF18658"/>
    </source>
</evidence>
<dbReference type="Pfam" id="PF05699">
    <property type="entry name" value="Dimer_Tnp_hAT"/>
    <property type="match status" value="1"/>
</dbReference>
<dbReference type="Proteomes" id="UP001591681">
    <property type="component" value="Unassembled WGS sequence"/>
</dbReference>
<accession>A0ABD1KFI0</accession>
<keyword evidence="5" id="KW-1185">Reference proteome</keyword>
<dbReference type="InterPro" id="IPR008906">
    <property type="entry name" value="HATC_C_dom"/>
</dbReference>
<feature type="region of interest" description="Disordered" evidence="1">
    <location>
        <begin position="48"/>
        <end position="68"/>
    </location>
</feature>
<dbReference type="PANTHER" id="PTHR45913">
    <property type="entry name" value="EPM2A-INTERACTING PROTEIN 1"/>
    <property type="match status" value="1"/>
</dbReference>
<dbReference type="EMBL" id="JBHFQA010000006">
    <property type="protein sequence ID" value="KAL2097960.1"/>
    <property type="molecule type" value="Genomic_DNA"/>
</dbReference>
<feature type="domain" description="HAT C-terminal dimerisation" evidence="2">
    <location>
        <begin position="534"/>
        <end position="591"/>
    </location>
</feature>
<comment type="caution">
    <text evidence="4">The sequence shown here is derived from an EMBL/GenBank/DDBJ whole genome shotgun (WGS) entry which is preliminary data.</text>
</comment>